<comment type="similarity">
    <text evidence="3">Belongs to the TRAFAC class dynamin-like GTPase superfamily. GB1/RHD3 GTPase family.</text>
</comment>
<evidence type="ECO:0000256" key="2">
    <source>
        <dbReference type="ARBA" id="ARBA00023134"/>
    </source>
</evidence>
<dbReference type="InterPro" id="IPR027417">
    <property type="entry name" value="P-loop_NTPase"/>
</dbReference>
<dbReference type="Pfam" id="PF02263">
    <property type="entry name" value="GBP"/>
    <property type="match status" value="1"/>
</dbReference>
<keyword evidence="1" id="KW-0547">Nucleotide-binding</keyword>
<sequence>MLLAGHLKNKPVVVISVAGAFRKGKSFLLNLFRRHLRNQCRTDWMNESDAALDGFSWRGGSERETTGMLLWSEVFLVTTPEGQELAVVLMDTQGTFDRKSTMKESARIISLSTMLSSVFIYNLSQNIVEDDVQHLQLFCDYAHLVQKATGVVNNVTALVNAVEFYVRGMNQTIDKTYQEFVARNTQKRTTESLIQLLTRSFLKTGLAVLSAPFIPALSLSTTARLYTGPAGFGLRAASKTLESLKGNGLAPSSV</sequence>
<dbReference type="Proteomes" id="UP001321473">
    <property type="component" value="Unassembled WGS sequence"/>
</dbReference>
<keyword evidence="6" id="KW-1185">Reference proteome</keyword>
<comment type="caution">
    <text evidence="5">The sequence shown here is derived from an EMBL/GenBank/DDBJ whole genome shotgun (WGS) entry which is preliminary data.</text>
</comment>
<evidence type="ECO:0000313" key="6">
    <source>
        <dbReference type="Proteomes" id="UP001321473"/>
    </source>
</evidence>
<gene>
    <name evidence="5" type="ORF">V5799_018138</name>
</gene>
<dbReference type="PROSITE" id="PS51715">
    <property type="entry name" value="G_GB1_RHD3"/>
    <property type="match status" value="1"/>
</dbReference>
<keyword evidence="2" id="KW-0342">GTP-binding</keyword>
<dbReference type="PANTHER" id="PTHR10751">
    <property type="entry name" value="GUANYLATE BINDING PROTEIN"/>
    <property type="match status" value="1"/>
</dbReference>
<dbReference type="GO" id="GO:0003924">
    <property type="term" value="F:GTPase activity"/>
    <property type="evidence" value="ECO:0007669"/>
    <property type="project" value="InterPro"/>
</dbReference>
<evidence type="ECO:0000256" key="3">
    <source>
        <dbReference type="PROSITE-ProRule" id="PRU01052"/>
    </source>
</evidence>
<dbReference type="EMBL" id="JARKHS020008751">
    <property type="protein sequence ID" value="KAK8780520.1"/>
    <property type="molecule type" value="Genomic_DNA"/>
</dbReference>
<dbReference type="SUPFAM" id="SSF52540">
    <property type="entry name" value="P-loop containing nucleoside triphosphate hydrolases"/>
    <property type="match status" value="1"/>
</dbReference>
<name>A0AAQ4F0C1_AMBAM</name>
<dbReference type="InterPro" id="IPR030386">
    <property type="entry name" value="G_GB1_RHD3_dom"/>
</dbReference>
<accession>A0AAQ4F0C1</accession>
<protein>
    <recommendedName>
        <fullName evidence="4">GB1/RHD3-type G domain-containing protein</fullName>
    </recommendedName>
</protein>
<dbReference type="AlphaFoldDB" id="A0AAQ4F0C1"/>
<evidence type="ECO:0000259" key="4">
    <source>
        <dbReference type="PROSITE" id="PS51715"/>
    </source>
</evidence>
<evidence type="ECO:0000256" key="1">
    <source>
        <dbReference type="ARBA" id="ARBA00022741"/>
    </source>
</evidence>
<feature type="domain" description="GB1/RHD3-type G" evidence="4">
    <location>
        <begin position="9"/>
        <end position="138"/>
    </location>
</feature>
<dbReference type="Gene3D" id="3.40.50.300">
    <property type="entry name" value="P-loop containing nucleotide triphosphate hydrolases"/>
    <property type="match status" value="1"/>
</dbReference>
<dbReference type="InterPro" id="IPR015894">
    <property type="entry name" value="Guanylate-bd_N"/>
</dbReference>
<organism evidence="5 6">
    <name type="scientific">Amblyomma americanum</name>
    <name type="common">Lone star tick</name>
    <dbReference type="NCBI Taxonomy" id="6943"/>
    <lineage>
        <taxon>Eukaryota</taxon>
        <taxon>Metazoa</taxon>
        <taxon>Ecdysozoa</taxon>
        <taxon>Arthropoda</taxon>
        <taxon>Chelicerata</taxon>
        <taxon>Arachnida</taxon>
        <taxon>Acari</taxon>
        <taxon>Parasitiformes</taxon>
        <taxon>Ixodida</taxon>
        <taxon>Ixodoidea</taxon>
        <taxon>Ixodidae</taxon>
        <taxon>Amblyomminae</taxon>
        <taxon>Amblyomma</taxon>
    </lineage>
</organism>
<proteinExistence type="inferred from homology"/>
<dbReference type="GO" id="GO:0005525">
    <property type="term" value="F:GTP binding"/>
    <property type="evidence" value="ECO:0007669"/>
    <property type="project" value="UniProtKB-KW"/>
</dbReference>
<reference evidence="5 6" key="1">
    <citation type="journal article" date="2023" name="Arcadia Sci">
        <title>De novo assembly of a long-read Amblyomma americanum tick genome.</title>
        <authorList>
            <person name="Chou S."/>
            <person name="Poskanzer K.E."/>
            <person name="Rollins M."/>
            <person name="Thuy-Boun P.S."/>
        </authorList>
    </citation>
    <scope>NUCLEOTIDE SEQUENCE [LARGE SCALE GENOMIC DNA]</scope>
    <source>
        <strain evidence="5">F_SG_1</strain>
        <tissue evidence="5">Salivary glands</tissue>
    </source>
</reference>
<evidence type="ECO:0000313" key="5">
    <source>
        <dbReference type="EMBL" id="KAK8780520.1"/>
    </source>
</evidence>